<feature type="domain" description="VOC" evidence="1">
    <location>
        <begin position="6"/>
        <end position="126"/>
    </location>
</feature>
<evidence type="ECO:0000259" key="1">
    <source>
        <dbReference type="PROSITE" id="PS51819"/>
    </source>
</evidence>
<evidence type="ECO:0000313" key="2">
    <source>
        <dbReference type="EMBL" id="SCW37662.1"/>
    </source>
</evidence>
<dbReference type="PANTHER" id="PTHR21366:SF14">
    <property type="entry name" value="GLYOXALASE DOMAIN-CONTAINING PROTEIN 5"/>
    <property type="match status" value="1"/>
</dbReference>
<gene>
    <name evidence="2" type="ORF">SAMN02927900_01148</name>
</gene>
<dbReference type="InterPro" id="IPR050383">
    <property type="entry name" value="GlyoxalaseI/FosfomycinResist"/>
</dbReference>
<dbReference type="Pfam" id="PF00903">
    <property type="entry name" value="Glyoxalase"/>
    <property type="match status" value="1"/>
</dbReference>
<dbReference type="EMBL" id="FMTM01000001">
    <property type="protein sequence ID" value="SCW37662.1"/>
    <property type="molecule type" value="Genomic_DNA"/>
</dbReference>
<dbReference type="RefSeq" id="WP_092583886.1">
    <property type="nucleotide sequence ID" value="NZ_FMTM01000001.1"/>
</dbReference>
<dbReference type="InterPro" id="IPR004360">
    <property type="entry name" value="Glyas_Fos-R_dOase_dom"/>
</dbReference>
<dbReference type="InterPro" id="IPR037523">
    <property type="entry name" value="VOC_core"/>
</dbReference>
<name>A0A1G4PZE9_9HYPH</name>
<dbReference type="PANTHER" id="PTHR21366">
    <property type="entry name" value="GLYOXALASE FAMILY PROTEIN"/>
    <property type="match status" value="1"/>
</dbReference>
<dbReference type="Gene3D" id="3.10.180.10">
    <property type="entry name" value="2,3-Dihydroxybiphenyl 1,2-Dioxygenase, domain 1"/>
    <property type="match status" value="1"/>
</dbReference>
<evidence type="ECO:0000313" key="3">
    <source>
        <dbReference type="Proteomes" id="UP000199542"/>
    </source>
</evidence>
<sequence length="127" mass="13848">MIRISHLDHLVLTVGDIEATCEFYRRTLGMTVETFAKGRKALKFGNQKINLHQAGREFDPKANQPVPGSADLCFIAETALADVIAHLEAADVAIEEGPVERAGATGTIRSIYFRDPDGNLIEVSNPI</sequence>
<dbReference type="CDD" id="cd07253">
    <property type="entry name" value="GLOD5"/>
    <property type="match status" value="1"/>
</dbReference>
<reference evidence="2 3" key="1">
    <citation type="submission" date="2016-10" db="EMBL/GenBank/DDBJ databases">
        <authorList>
            <person name="de Groot N.N."/>
        </authorList>
    </citation>
    <scope>NUCLEOTIDE SEQUENCE [LARGE SCALE GENOMIC DNA]</scope>
    <source>
        <strain evidence="2 3">CGMCC 1.3401</strain>
    </source>
</reference>
<dbReference type="PROSITE" id="PS51819">
    <property type="entry name" value="VOC"/>
    <property type="match status" value="1"/>
</dbReference>
<dbReference type="AlphaFoldDB" id="A0A1G4PZE9"/>
<protein>
    <submittedName>
        <fullName evidence="2">Glyoxalase-like domain-containing protein</fullName>
    </submittedName>
</protein>
<organism evidence="2 3">
    <name type="scientific">Rhizobium mongolense subsp. loessense</name>
    <dbReference type="NCBI Taxonomy" id="158890"/>
    <lineage>
        <taxon>Bacteria</taxon>
        <taxon>Pseudomonadati</taxon>
        <taxon>Pseudomonadota</taxon>
        <taxon>Alphaproteobacteria</taxon>
        <taxon>Hyphomicrobiales</taxon>
        <taxon>Rhizobiaceae</taxon>
        <taxon>Rhizobium/Agrobacterium group</taxon>
        <taxon>Rhizobium</taxon>
    </lineage>
</organism>
<dbReference type="Proteomes" id="UP000199542">
    <property type="component" value="Unassembled WGS sequence"/>
</dbReference>
<dbReference type="SUPFAM" id="SSF54593">
    <property type="entry name" value="Glyoxalase/Bleomycin resistance protein/Dihydroxybiphenyl dioxygenase"/>
    <property type="match status" value="1"/>
</dbReference>
<proteinExistence type="predicted"/>
<accession>A0A1G4PZE9</accession>
<dbReference type="InterPro" id="IPR029068">
    <property type="entry name" value="Glyas_Bleomycin-R_OHBP_Dase"/>
</dbReference>